<feature type="domain" description="Orotidine 5'-phosphate decarboxylase" evidence="13">
    <location>
        <begin position="4"/>
        <end position="228"/>
    </location>
</feature>
<dbReference type="EC" id="4.1.1.23" evidence="9"/>
<evidence type="ECO:0000256" key="7">
    <source>
        <dbReference type="ARBA" id="ARBA00049157"/>
    </source>
</evidence>
<feature type="binding site" evidence="9 11">
    <location>
        <position position="213"/>
    </location>
    <ligand>
        <name>substrate</name>
    </ligand>
</feature>
<dbReference type="GO" id="GO:0044205">
    <property type="term" value="P:'de novo' UMP biosynthetic process"/>
    <property type="evidence" value="ECO:0007669"/>
    <property type="project" value="UniProtKB-UniRule"/>
</dbReference>
<organism evidence="14 15">
    <name type="scientific">Aedoeadaptatus coxii</name>
    <dbReference type="NCBI Taxonomy" id="755172"/>
    <lineage>
        <taxon>Bacteria</taxon>
        <taxon>Bacillati</taxon>
        <taxon>Bacillota</taxon>
        <taxon>Tissierellia</taxon>
        <taxon>Tissierellales</taxon>
        <taxon>Peptoniphilaceae</taxon>
        <taxon>Aedoeadaptatus</taxon>
    </lineage>
</organism>
<evidence type="ECO:0000256" key="4">
    <source>
        <dbReference type="ARBA" id="ARBA00022793"/>
    </source>
</evidence>
<evidence type="ECO:0000256" key="11">
    <source>
        <dbReference type="PIRSR" id="PIRSR614732-2"/>
    </source>
</evidence>
<dbReference type="PATRIC" id="fig|755172.3.peg.1130"/>
<keyword evidence="6 9" id="KW-0456">Lyase</keyword>
<evidence type="ECO:0000256" key="9">
    <source>
        <dbReference type="HAMAP-Rule" id="MF_01200"/>
    </source>
</evidence>
<evidence type="ECO:0000256" key="5">
    <source>
        <dbReference type="ARBA" id="ARBA00022975"/>
    </source>
</evidence>
<comment type="caution">
    <text evidence="14">The sequence shown here is derived from an EMBL/GenBank/DDBJ whole genome shotgun (WGS) entry which is preliminary data.</text>
</comment>
<feature type="active site" description="Proton donor" evidence="9">
    <location>
        <position position="63"/>
    </location>
</feature>
<feature type="binding site" evidence="9 11">
    <location>
        <position position="34"/>
    </location>
    <ligand>
        <name>substrate</name>
    </ligand>
</feature>
<dbReference type="HAMAP" id="MF_01200_B">
    <property type="entry name" value="OMPdecase_type1_B"/>
    <property type="match status" value="1"/>
</dbReference>
<feature type="binding site" evidence="9 11">
    <location>
        <position position="192"/>
    </location>
    <ligand>
        <name>substrate</name>
    </ligand>
</feature>
<comment type="similarity">
    <text evidence="8 9">Belongs to the OMP decarboxylase family. Type 1 subfamily.</text>
</comment>
<dbReference type="PANTHER" id="PTHR32119">
    <property type="entry name" value="OROTIDINE 5'-PHOSPHATE DECARBOXYLASE"/>
    <property type="match status" value="1"/>
</dbReference>
<gene>
    <name evidence="9" type="primary">pyrF</name>
    <name evidence="14" type="ORF">HMPREF1863_01168</name>
</gene>
<evidence type="ECO:0000259" key="13">
    <source>
        <dbReference type="SMART" id="SM00934"/>
    </source>
</evidence>
<evidence type="ECO:0000313" key="14">
    <source>
        <dbReference type="EMBL" id="KXB65957.1"/>
    </source>
</evidence>
<dbReference type="InterPro" id="IPR011060">
    <property type="entry name" value="RibuloseP-bd_barrel"/>
</dbReference>
<dbReference type="Proteomes" id="UP000070442">
    <property type="component" value="Unassembled WGS sequence"/>
</dbReference>
<dbReference type="SMART" id="SM00934">
    <property type="entry name" value="OMPdecase"/>
    <property type="match status" value="1"/>
</dbReference>
<evidence type="ECO:0000256" key="10">
    <source>
        <dbReference type="PIRSR" id="PIRSR614732-1"/>
    </source>
</evidence>
<dbReference type="PROSITE" id="PS00156">
    <property type="entry name" value="OMPDECASE"/>
    <property type="match status" value="1"/>
</dbReference>
<dbReference type="Pfam" id="PF00215">
    <property type="entry name" value="OMPdecase"/>
    <property type="match status" value="1"/>
</dbReference>
<dbReference type="STRING" id="755172.HMPREF1863_01168"/>
<keyword evidence="4 9" id="KW-0210">Decarboxylase</keyword>
<dbReference type="PANTHER" id="PTHR32119:SF2">
    <property type="entry name" value="OROTIDINE 5'-PHOSPHATE DECARBOXYLASE"/>
    <property type="match status" value="1"/>
</dbReference>
<dbReference type="SUPFAM" id="SSF51366">
    <property type="entry name" value="Ribulose-phoshate binding barrel"/>
    <property type="match status" value="1"/>
</dbReference>
<dbReference type="GO" id="GO:0004590">
    <property type="term" value="F:orotidine-5'-phosphate decarboxylase activity"/>
    <property type="evidence" value="ECO:0007669"/>
    <property type="project" value="UniProtKB-UniRule"/>
</dbReference>
<dbReference type="InterPro" id="IPR018089">
    <property type="entry name" value="OMPdecase_AS"/>
</dbReference>
<dbReference type="GO" id="GO:0006207">
    <property type="term" value="P:'de novo' pyrimidine nucleobase biosynthetic process"/>
    <property type="evidence" value="ECO:0007669"/>
    <property type="project" value="InterPro"/>
</dbReference>
<comment type="function">
    <text evidence="1 9">Catalyzes the decarboxylation of orotidine 5'-monophosphate (OMP) to uridine 5'-monophosphate (UMP).</text>
</comment>
<dbReference type="InterPro" id="IPR001754">
    <property type="entry name" value="OMPdeCOase_dom"/>
</dbReference>
<feature type="active site" description="For OMPdecase activity" evidence="10">
    <location>
        <position position="61"/>
    </location>
</feature>
<dbReference type="CDD" id="cd04725">
    <property type="entry name" value="OMP_decarboxylase_like"/>
    <property type="match status" value="1"/>
</dbReference>
<evidence type="ECO:0000256" key="3">
    <source>
        <dbReference type="ARBA" id="ARBA00011738"/>
    </source>
</evidence>
<evidence type="ECO:0000256" key="2">
    <source>
        <dbReference type="ARBA" id="ARBA00004861"/>
    </source>
</evidence>
<feature type="active site" description="For OMPdecase activity" evidence="10">
    <location>
        <position position="63"/>
    </location>
</feature>
<dbReference type="GO" id="GO:0005829">
    <property type="term" value="C:cytosol"/>
    <property type="evidence" value="ECO:0007669"/>
    <property type="project" value="TreeGrafter"/>
</dbReference>
<protein>
    <recommendedName>
        <fullName evidence="9">Orotidine 5'-phosphate decarboxylase</fullName>
        <ecNumber evidence="9">4.1.1.23</ecNumber>
    </recommendedName>
    <alternativeName>
        <fullName evidence="9">OMP decarboxylase</fullName>
        <shortName evidence="9">OMPDCase</shortName>
        <shortName evidence="9">OMPdecase</shortName>
    </alternativeName>
</protein>
<feature type="binding site" evidence="9 11">
    <location>
        <position position="10"/>
    </location>
    <ligand>
        <name>substrate</name>
    </ligand>
</feature>
<dbReference type="NCBIfam" id="NF001273">
    <property type="entry name" value="PRK00230.1"/>
    <property type="match status" value="1"/>
</dbReference>
<keyword evidence="15" id="KW-1185">Reference proteome</keyword>
<dbReference type="EMBL" id="LSDG01000036">
    <property type="protein sequence ID" value="KXB65957.1"/>
    <property type="molecule type" value="Genomic_DNA"/>
</dbReference>
<dbReference type="InterPro" id="IPR047596">
    <property type="entry name" value="OMPdecase_bac"/>
</dbReference>
<evidence type="ECO:0000256" key="12">
    <source>
        <dbReference type="RuleBase" id="RU000512"/>
    </source>
</evidence>
<evidence type="ECO:0000313" key="15">
    <source>
        <dbReference type="Proteomes" id="UP000070442"/>
    </source>
</evidence>
<accession>A0A134AE08</accession>
<evidence type="ECO:0000256" key="6">
    <source>
        <dbReference type="ARBA" id="ARBA00023239"/>
    </source>
</evidence>
<dbReference type="OrthoDB" id="9806203at2"/>
<dbReference type="NCBIfam" id="TIGR01740">
    <property type="entry name" value="pyrF"/>
    <property type="match status" value="1"/>
</dbReference>
<keyword evidence="5 9" id="KW-0665">Pyrimidine biosynthesis</keyword>
<sequence length="237" mass="25593">MKSDVIIALDFPSEEKAWAFLDHFKSLEEKPFVKVGMELFYAAGPEFVKKLKAEGYPVFLDLKLHDIPNTVAGAVNSLKGLGVDMLTLHASGGREMFARAKEAINDMEHPPILLGVTVLTSFSDEGRKEALLGENHSVEETVEGLAKMALSAGCDGIVSSAMEGEYLRKTIGSSFPLVCPGIRPKGVSAGDQKRVVTPEDARKIGVDFIVVGRPITKADDPLSAYSAIRRDFLGGNE</sequence>
<name>A0A134AE08_9FIRM</name>
<feature type="active site" description="For OMPdecase activity" evidence="10">
    <location>
        <position position="66"/>
    </location>
</feature>
<feature type="binding site" evidence="9">
    <location>
        <begin position="61"/>
        <end position="70"/>
    </location>
    <ligand>
        <name>substrate</name>
    </ligand>
</feature>
<reference evidence="15" key="1">
    <citation type="submission" date="2016-01" db="EMBL/GenBank/DDBJ databases">
        <authorList>
            <person name="Mitreva M."/>
            <person name="Pepin K.H."/>
            <person name="Mihindukulasuriya K.A."/>
            <person name="Fulton R."/>
            <person name="Fronick C."/>
            <person name="O'Laughlin M."/>
            <person name="Miner T."/>
            <person name="Herter B."/>
            <person name="Rosa B.A."/>
            <person name="Cordes M."/>
            <person name="Tomlinson C."/>
            <person name="Wollam A."/>
            <person name="Palsikar V.B."/>
            <person name="Mardis E.R."/>
            <person name="Wilson R.K."/>
        </authorList>
    </citation>
    <scope>NUCLEOTIDE SEQUENCE [LARGE SCALE GENOMIC DNA]</scope>
    <source>
        <strain evidence="15">DNF00729</strain>
    </source>
</reference>
<dbReference type="Gene3D" id="3.20.20.70">
    <property type="entry name" value="Aldolase class I"/>
    <property type="match status" value="1"/>
</dbReference>
<dbReference type="UniPathway" id="UPA00070">
    <property type="reaction ID" value="UER00120"/>
</dbReference>
<dbReference type="FunFam" id="3.20.20.70:FF:000015">
    <property type="entry name" value="Orotidine 5'-phosphate decarboxylase"/>
    <property type="match status" value="1"/>
</dbReference>
<dbReference type="AlphaFoldDB" id="A0A134AE08"/>
<feature type="binding site" evidence="9 11">
    <location>
        <position position="183"/>
    </location>
    <ligand>
        <name>substrate</name>
    </ligand>
</feature>
<proteinExistence type="inferred from homology"/>
<dbReference type="RefSeq" id="WP_068368227.1">
    <property type="nucleotide sequence ID" value="NZ_KQ960178.1"/>
</dbReference>
<feature type="binding site" evidence="9 11">
    <location>
        <position position="120"/>
    </location>
    <ligand>
        <name>substrate</name>
    </ligand>
</feature>
<feature type="binding site" evidence="9 11">
    <location>
        <position position="212"/>
    </location>
    <ligand>
        <name>substrate</name>
    </ligand>
</feature>
<dbReference type="InterPro" id="IPR013785">
    <property type="entry name" value="Aldolase_TIM"/>
</dbReference>
<comment type="catalytic activity">
    <reaction evidence="7 9 12">
        <text>orotidine 5'-phosphate + H(+) = UMP + CO2</text>
        <dbReference type="Rhea" id="RHEA:11596"/>
        <dbReference type="ChEBI" id="CHEBI:15378"/>
        <dbReference type="ChEBI" id="CHEBI:16526"/>
        <dbReference type="ChEBI" id="CHEBI:57538"/>
        <dbReference type="ChEBI" id="CHEBI:57865"/>
        <dbReference type="EC" id="4.1.1.23"/>
    </reaction>
</comment>
<evidence type="ECO:0000256" key="1">
    <source>
        <dbReference type="ARBA" id="ARBA00002356"/>
    </source>
</evidence>
<comment type="pathway">
    <text evidence="2 9 12">Pyrimidine metabolism; UMP biosynthesis via de novo pathway; UMP from orotate: step 2/2.</text>
</comment>
<evidence type="ECO:0000256" key="8">
    <source>
        <dbReference type="ARBA" id="ARBA00061012"/>
    </source>
</evidence>
<dbReference type="InterPro" id="IPR014732">
    <property type="entry name" value="OMPdecase"/>
</dbReference>
<comment type="subunit">
    <text evidence="3 9">Homodimer.</text>
</comment>